<keyword evidence="5 7" id="KW-1133">Transmembrane helix</keyword>
<evidence type="ECO:0000313" key="9">
    <source>
        <dbReference type="EMBL" id="WIO46255.1"/>
    </source>
</evidence>
<feature type="domain" description="VTT" evidence="8">
    <location>
        <begin position="32"/>
        <end position="164"/>
    </location>
</feature>
<evidence type="ECO:0000313" key="10">
    <source>
        <dbReference type="Proteomes" id="UP001177295"/>
    </source>
</evidence>
<evidence type="ECO:0000256" key="4">
    <source>
        <dbReference type="ARBA" id="ARBA00022692"/>
    </source>
</evidence>
<evidence type="ECO:0000259" key="8">
    <source>
        <dbReference type="Pfam" id="PF09335"/>
    </source>
</evidence>
<proteinExistence type="inferred from homology"/>
<evidence type="ECO:0000256" key="5">
    <source>
        <dbReference type="ARBA" id="ARBA00022989"/>
    </source>
</evidence>
<protein>
    <submittedName>
        <fullName evidence="9">VTT domain-containing protein</fullName>
    </submittedName>
</protein>
<dbReference type="EMBL" id="CP124550">
    <property type="protein sequence ID" value="WIO46255.1"/>
    <property type="molecule type" value="Genomic_DNA"/>
</dbReference>
<accession>A0ABY8WVD5</accession>
<evidence type="ECO:0000256" key="7">
    <source>
        <dbReference type="RuleBase" id="RU367016"/>
    </source>
</evidence>
<dbReference type="Proteomes" id="UP001177295">
    <property type="component" value="Chromosome"/>
</dbReference>
<evidence type="ECO:0000256" key="3">
    <source>
        <dbReference type="ARBA" id="ARBA00022475"/>
    </source>
</evidence>
<dbReference type="PANTHER" id="PTHR30353:SF0">
    <property type="entry name" value="TRANSMEMBRANE PROTEIN"/>
    <property type="match status" value="1"/>
</dbReference>
<feature type="transmembrane region" description="Helical" evidence="7">
    <location>
        <begin position="145"/>
        <end position="167"/>
    </location>
</feature>
<keyword evidence="4 7" id="KW-0812">Transmembrane</keyword>
<dbReference type="InterPro" id="IPR032818">
    <property type="entry name" value="DedA-like"/>
</dbReference>
<name>A0ABY8WVD5_9BACT</name>
<comment type="similarity">
    <text evidence="2 7">Belongs to the DedA family.</text>
</comment>
<reference evidence="9 10" key="1">
    <citation type="journal article" date="2023" name="Cell">
        <title>Genetic manipulation of Patescibacteria provides mechanistic insights into microbial dark matter and the epibiotic lifestyle.</title>
        <authorList>
            <person name="Wang Y."/>
            <person name="Gallagher L.A."/>
            <person name="Andrade P.A."/>
            <person name="Liu A."/>
            <person name="Humphreys I.R."/>
            <person name="Turkarslan S."/>
            <person name="Cutler K.J."/>
            <person name="Arrieta-Ortiz M.L."/>
            <person name="Li Y."/>
            <person name="Radey M.C."/>
            <person name="McLean J.S."/>
            <person name="Cong Q."/>
            <person name="Baker D."/>
            <person name="Baliga N.S."/>
            <person name="Peterson S.B."/>
            <person name="Mougous J.D."/>
        </authorList>
    </citation>
    <scope>NUCLEOTIDE SEQUENCE [LARGE SCALE GENOMIC DNA]</scope>
    <source>
        <strain evidence="9 10">ML1</strain>
    </source>
</reference>
<keyword evidence="3 7" id="KW-1003">Cell membrane</keyword>
<comment type="subcellular location">
    <subcellularLocation>
        <location evidence="1 7">Cell membrane</location>
        <topology evidence="1 7">Multi-pass membrane protein</topology>
    </subcellularLocation>
</comment>
<sequence length="219" mass="24319">MEALVHAITGFGIIAILLVVFAESGLLIGFIFPGDSLLFTAGYMVQQQILGFNGQPIDIHIFALLIFAAAVAGDSVGFEFGHKVGRKLFQKENSRFFKKKYLDQTEAFYAKHGSITIVLARFVPIVRTFAPIVAGASNMHYRTFITYNIIGGFLWSSLFVHLGYYAGEFLTKAGINIEVAALIMIFLSVLPMVIHALKQESTRAKLKRQFKVLFSKKDS</sequence>
<evidence type="ECO:0000256" key="2">
    <source>
        <dbReference type="ARBA" id="ARBA00010792"/>
    </source>
</evidence>
<keyword evidence="10" id="KW-1185">Reference proteome</keyword>
<feature type="transmembrane region" description="Helical" evidence="7">
    <location>
        <begin position="7"/>
        <end position="32"/>
    </location>
</feature>
<dbReference type="PANTHER" id="PTHR30353">
    <property type="entry name" value="INNER MEMBRANE PROTEIN DEDA-RELATED"/>
    <property type="match status" value="1"/>
</dbReference>
<evidence type="ECO:0000256" key="6">
    <source>
        <dbReference type="ARBA" id="ARBA00023136"/>
    </source>
</evidence>
<gene>
    <name evidence="9" type="ORF">SEML1_0646</name>
</gene>
<feature type="transmembrane region" description="Helical" evidence="7">
    <location>
        <begin position="179"/>
        <end position="197"/>
    </location>
</feature>
<organism evidence="9 10">
    <name type="scientific">Candidatus Southlakia epibionticum</name>
    <dbReference type="NCBI Taxonomy" id="3043284"/>
    <lineage>
        <taxon>Bacteria</taxon>
        <taxon>Candidatus Saccharimonadota</taxon>
        <taxon>Candidatus Saccharimonadia</taxon>
        <taxon>Candidatus Saccharimonadales</taxon>
        <taxon>Candidatus Saccharimonadaceae</taxon>
        <taxon>Candidatus Southlakia</taxon>
    </lineage>
</organism>
<evidence type="ECO:0000256" key="1">
    <source>
        <dbReference type="ARBA" id="ARBA00004651"/>
    </source>
</evidence>
<keyword evidence="6 7" id="KW-0472">Membrane</keyword>
<dbReference type="InterPro" id="IPR032816">
    <property type="entry name" value="VTT_dom"/>
</dbReference>
<dbReference type="RefSeq" id="WP_376753789.1">
    <property type="nucleotide sequence ID" value="NZ_CP124550.1"/>
</dbReference>
<feature type="transmembrane region" description="Helical" evidence="7">
    <location>
        <begin position="59"/>
        <end position="81"/>
    </location>
</feature>
<dbReference type="Pfam" id="PF09335">
    <property type="entry name" value="VTT_dom"/>
    <property type="match status" value="1"/>
</dbReference>